<evidence type="ECO:0000313" key="3">
    <source>
        <dbReference type="EMBL" id="CAB9500457.1"/>
    </source>
</evidence>
<gene>
    <name evidence="3" type="ORF">SEMRO_84_G044800.1</name>
</gene>
<organism evidence="3 4">
    <name type="scientific">Seminavis robusta</name>
    <dbReference type="NCBI Taxonomy" id="568900"/>
    <lineage>
        <taxon>Eukaryota</taxon>
        <taxon>Sar</taxon>
        <taxon>Stramenopiles</taxon>
        <taxon>Ochrophyta</taxon>
        <taxon>Bacillariophyta</taxon>
        <taxon>Bacillariophyceae</taxon>
        <taxon>Bacillariophycidae</taxon>
        <taxon>Naviculales</taxon>
        <taxon>Naviculaceae</taxon>
        <taxon>Seminavis</taxon>
    </lineage>
</organism>
<sequence>MLAPPAVEADVNDDVPLGGNTTNNDENNDANSIHNDDPQSAALEEGAGDLSEPVTPAEQSPGADKDDDDVTVIVLDHSPEDANGQRLTIAWTGEAGPQVEERRRQIMLQELQRVQRTSFLHFLILCLIPTVLLFIVIATVISEDEECFSEATVCHKEARSFINAFTTRCVCEAIAVPRSG</sequence>
<evidence type="ECO:0000313" key="4">
    <source>
        <dbReference type="Proteomes" id="UP001153069"/>
    </source>
</evidence>
<dbReference type="AlphaFoldDB" id="A0A9N8H5E6"/>
<evidence type="ECO:0000256" key="1">
    <source>
        <dbReference type="SAM" id="MobiDB-lite"/>
    </source>
</evidence>
<comment type="caution">
    <text evidence="3">The sequence shown here is derived from an EMBL/GenBank/DDBJ whole genome shotgun (WGS) entry which is preliminary data.</text>
</comment>
<feature type="compositionally biased region" description="Low complexity" evidence="1">
    <location>
        <begin position="20"/>
        <end position="31"/>
    </location>
</feature>
<evidence type="ECO:0000256" key="2">
    <source>
        <dbReference type="SAM" id="Phobius"/>
    </source>
</evidence>
<proteinExistence type="predicted"/>
<keyword evidence="2" id="KW-1133">Transmembrane helix</keyword>
<accession>A0A9N8H5E6</accession>
<feature type="region of interest" description="Disordered" evidence="1">
    <location>
        <begin position="1"/>
        <end position="68"/>
    </location>
</feature>
<name>A0A9N8H5E6_9STRA</name>
<keyword evidence="4" id="KW-1185">Reference proteome</keyword>
<reference evidence="3" key="1">
    <citation type="submission" date="2020-06" db="EMBL/GenBank/DDBJ databases">
        <authorList>
            <consortium name="Plant Systems Biology data submission"/>
        </authorList>
    </citation>
    <scope>NUCLEOTIDE SEQUENCE</scope>
    <source>
        <strain evidence="3">D6</strain>
    </source>
</reference>
<dbReference type="Proteomes" id="UP001153069">
    <property type="component" value="Unassembled WGS sequence"/>
</dbReference>
<dbReference type="EMBL" id="CAICTM010000083">
    <property type="protein sequence ID" value="CAB9500457.1"/>
    <property type="molecule type" value="Genomic_DNA"/>
</dbReference>
<feature type="transmembrane region" description="Helical" evidence="2">
    <location>
        <begin position="119"/>
        <end position="141"/>
    </location>
</feature>
<keyword evidence="2" id="KW-0812">Transmembrane</keyword>
<dbReference type="OrthoDB" id="37555at2759"/>
<protein>
    <submittedName>
        <fullName evidence="3">Uncharacterized protein</fullName>
    </submittedName>
</protein>
<keyword evidence="2" id="KW-0472">Membrane</keyword>